<dbReference type="PANTHER" id="PTHR30460:SF0">
    <property type="entry name" value="MODERATE CONDUCTANCE MECHANOSENSITIVE CHANNEL YBIO"/>
    <property type="match status" value="1"/>
</dbReference>
<evidence type="ECO:0000256" key="4">
    <source>
        <dbReference type="ARBA" id="ARBA00022692"/>
    </source>
</evidence>
<evidence type="ECO:0000259" key="8">
    <source>
        <dbReference type="Pfam" id="PF00924"/>
    </source>
</evidence>
<feature type="domain" description="Mechanosensitive ion channel MscS" evidence="8">
    <location>
        <begin position="124"/>
        <end position="184"/>
    </location>
</feature>
<dbReference type="InterPro" id="IPR049142">
    <property type="entry name" value="MS_channel_1st"/>
</dbReference>
<evidence type="ECO:0000256" key="6">
    <source>
        <dbReference type="ARBA" id="ARBA00023136"/>
    </source>
</evidence>
<evidence type="ECO:0000256" key="3">
    <source>
        <dbReference type="ARBA" id="ARBA00022475"/>
    </source>
</evidence>
<dbReference type="GO" id="GO:0008381">
    <property type="term" value="F:mechanosensitive monoatomic ion channel activity"/>
    <property type="evidence" value="ECO:0007669"/>
    <property type="project" value="InterPro"/>
</dbReference>
<dbReference type="Pfam" id="PF00924">
    <property type="entry name" value="MS_channel_2nd"/>
    <property type="match status" value="1"/>
</dbReference>
<organism evidence="11 12">
    <name type="scientific">Labilibaculum filiforme</name>
    <dbReference type="NCBI Taxonomy" id="1940526"/>
    <lineage>
        <taxon>Bacteria</taxon>
        <taxon>Pseudomonadati</taxon>
        <taxon>Bacteroidota</taxon>
        <taxon>Bacteroidia</taxon>
        <taxon>Marinilabiliales</taxon>
        <taxon>Marinifilaceae</taxon>
        <taxon>Labilibaculum</taxon>
    </lineage>
</organism>
<proteinExistence type="inferred from homology"/>
<dbReference type="PANTHER" id="PTHR30460">
    <property type="entry name" value="MODERATE CONDUCTANCE MECHANOSENSITIVE CHANNEL YBIO"/>
    <property type="match status" value="1"/>
</dbReference>
<sequence length="309" mass="34846">MNNFFNKELVRTQLIKVQEWIITDLTAIVIITIALFIALKFGKYFIHGLTKTLLSHSEKNEKIDTLEAEKRIKTLMGIISGVFRIMVYSIYFMILLQKFGINIAPILASAGIIGLAVGFGAQELVRDVISGFFILLEDQIRTGDVAIINGTGGLVEKIELRTITLRDFSGVVHIFQNGKINTLSNRTKEWSAAVFEIGVAYKEDVQQVMDIMAQIGKEVQEDATFTQSILEPIEIMGLDQFGDSALIIKARIKTKPSMQWVISREFNKRLKVAFDKHNIEIPFPHTTIYWGDKIAPLHLEVNDSKISKS</sequence>
<dbReference type="InterPro" id="IPR045276">
    <property type="entry name" value="YbiO_bact"/>
</dbReference>
<dbReference type="Pfam" id="PF21088">
    <property type="entry name" value="MS_channel_1st"/>
    <property type="match status" value="1"/>
</dbReference>
<keyword evidence="12" id="KW-1185">Reference proteome</keyword>
<feature type="domain" description="Mechanosensitive ion channel MscS C-terminal" evidence="9">
    <location>
        <begin position="194"/>
        <end position="281"/>
    </location>
</feature>
<dbReference type="Gene3D" id="1.10.287.1260">
    <property type="match status" value="1"/>
</dbReference>
<keyword evidence="5 7" id="KW-1133">Transmembrane helix</keyword>
<accession>A0A2N3I0R8</accession>
<comment type="caution">
    <text evidence="11">The sequence shown here is derived from an EMBL/GenBank/DDBJ whole genome shotgun (WGS) entry which is preliminary data.</text>
</comment>
<evidence type="ECO:0000256" key="2">
    <source>
        <dbReference type="ARBA" id="ARBA00008017"/>
    </source>
</evidence>
<protein>
    <submittedName>
        <fullName evidence="11">Mechanosensitive ion channel protein MscS</fullName>
    </submittedName>
</protein>
<feature type="transmembrane region" description="Helical" evidence="7">
    <location>
        <begin position="20"/>
        <end position="39"/>
    </location>
</feature>
<name>A0A2N3I0R8_9BACT</name>
<dbReference type="InterPro" id="IPR011066">
    <property type="entry name" value="MscS_channel_C_sf"/>
</dbReference>
<evidence type="ECO:0000313" key="12">
    <source>
        <dbReference type="Proteomes" id="UP000233535"/>
    </source>
</evidence>
<dbReference type="InterPro" id="IPR006685">
    <property type="entry name" value="MscS_channel_2nd"/>
</dbReference>
<dbReference type="GO" id="GO:0005886">
    <property type="term" value="C:plasma membrane"/>
    <property type="evidence" value="ECO:0007669"/>
    <property type="project" value="UniProtKB-SubCell"/>
</dbReference>
<dbReference type="Pfam" id="PF21082">
    <property type="entry name" value="MS_channel_3rd"/>
    <property type="match status" value="1"/>
</dbReference>
<comment type="subcellular location">
    <subcellularLocation>
        <location evidence="1">Cell membrane</location>
        <topology evidence="1">Multi-pass membrane protein</topology>
    </subcellularLocation>
</comment>
<gene>
    <name evidence="11" type="ORF">BZG02_07505</name>
</gene>
<feature type="transmembrane region" description="Helical" evidence="7">
    <location>
        <begin position="75"/>
        <end position="94"/>
    </location>
</feature>
<dbReference type="OrthoDB" id="9809206at2"/>
<dbReference type="InterPro" id="IPR049278">
    <property type="entry name" value="MS_channel_C"/>
</dbReference>
<reference evidence="11 12" key="1">
    <citation type="journal article" date="2017" name="Front. Microbiol.">
        <title>Labilibaculum manganireducens gen. nov., sp. nov. and Labilibaculum filiforme sp. nov., Novel Bacteroidetes Isolated from Subsurface Sediments of the Baltic Sea.</title>
        <authorList>
            <person name="Vandieken V."/>
            <person name="Marshall I.P."/>
            <person name="Niemann H."/>
            <person name="Engelen B."/>
            <person name="Cypionka H."/>
        </authorList>
    </citation>
    <scope>NUCLEOTIDE SEQUENCE [LARGE SCALE GENOMIC DNA]</scope>
    <source>
        <strain evidence="11 12">59.16B</strain>
    </source>
</reference>
<evidence type="ECO:0000256" key="1">
    <source>
        <dbReference type="ARBA" id="ARBA00004651"/>
    </source>
</evidence>
<evidence type="ECO:0000259" key="10">
    <source>
        <dbReference type="Pfam" id="PF21088"/>
    </source>
</evidence>
<evidence type="ECO:0000313" key="11">
    <source>
        <dbReference type="EMBL" id="PKQ63857.1"/>
    </source>
</evidence>
<comment type="similarity">
    <text evidence="2">Belongs to the MscS (TC 1.A.23) family.</text>
</comment>
<evidence type="ECO:0000256" key="7">
    <source>
        <dbReference type="SAM" id="Phobius"/>
    </source>
</evidence>
<dbReference type="InterPro" id="IPR023408">
    <property type="entry name" value="MscS_beta-dom_sf"/>
</dbReference>
<dbReference type="InterPro" id="IPR010920">
    <property type="entry name" value="LSM_dom_sf"/>
</dbReference>
<keyword evidence="3" id="KW-1003">Cell membrane</keyword>
<dbReference type="SUPFAM" id="SSF82861">
    <property type="entry name" value="Mechanosensitive channel protein MscS (YggB), transmembrane region"/>
    <property type="match status" value="1"/>
</dbReference>
<evidence type="ECO:0000259" key="9">
    <source>
        <dbReference type="Pfam" id="PF21082"/>
    </source>
</evidence>
<dbReference type="InterPro" id="IPR011014">
    <property type="entry name" value="MscS_channel_TM-2"/>
</dbReference>
<dbReference type="Gene3D" id="2.30.30.60">
    <property type="match status" value="1"/>
</dbReference>
<feature type="transmembrane region" description="Helical" evidence="7">
    <location>
        <begin position="100"/>
        <end position="121"/>
    </location>
</feature>
<dbReference type="RefSeq" id="WP_101260802.1">
    <property type="nucleotide sequence ID" value="NZ_MVDD01000004.1"/>
</dbReference>
<keyword evidence="6 7" id="KW-0472">Membrane</keyword>
<dbReference type="SUPFAM" id="SSF82689">
    <property type="entry name" value="Mechanosensitive channel protein MscS (YggB), C-terminal domain"/>
    <property type="match status" value="1"/>
</dbReference>
<dbReference type="Gene3D" id="3.30.70.100">
    <property type="match status" value="1"/>
</dbReference>
<feature type="domain" description="Mechanosensitive ion channel transmembrane helices 2/3" evidence="10">
    <location>
        <begin position="82"/>
        <end position="122"/>
    </location>
</feature>
<dbReference type="Proteomes" id="UP000233535">
    <property type="component" value="Unassembled WGS sequence"/>
</dbReference>
<dbReference type="SUPFAM" id="SSF50182">
    <property type="entry name" value="Sm-like ribonucleoproteins"/>
    <property type="match status" value="1"/>
</dbReference>
<evidence type="ECO:0000256" key="5">
    <source>
        <dbReference type="ARBA" id="ARBA00022989"/>
    </source>
</evidence>
<dbReference type="EMBL" id="MVDD01000004">
    <property type="protein sequence ID" value="PKQ63857.1"/>
    <property type="molecule type" value="Genomic_DNA"/>
</dbReference>
<dbReference type="AlphaFoldDB" id="A0A2N3I0R8"/>
<keyword evidence="4 7" id="KW-0812">Transmembrane</keyword>